<dbReference type="EMBL" id="JAMKPW020000011">
    <property type="protein sequence ID" value="KAK8213561.1"/>
    <property type="molecule type" value="Genomic_DNA"/>
</dbReference>
<accession>A0ACC3SHP5</accession>
<protein>
    <submittedName>
        <fullName evidence="1">Uncharacterized protein</fullName>
    </submittedName>
</protein>
<reference evidence="1" key="1">
    <citation type="submission" date="2024-02" db="EMBL/GenBank/DDBJ databases">
        <title>Metagenome Assembled Genome of Zalaria obscura JY119.</title>
        <authorList>
            <person name="Vighnesh L."/>
            <person name="Jagadeeshwari U."/>
            <person name="Venkata Ramana C."/>
            <person name="Sasikala C."/>
        </authorList>
    </citation>
    <scope>NUCLEOTIDE SEQUENCE</scope>
    <source>
        <strain evidence="1">JY119</strain>
    </source>
</reference>
<organism evidence="1 2">
    <name type="scientific">Zalaria obscura</name>
    <dbReference type="NCBI Taxonomy" id="2024903"/>
    <lineage>
        <taxon>Eukaryota</taxon>
        <taxon>Fungi</taxon>
        <taxon>Dikarya</taxon>
        <taxon>Ascomycota</taxon>
        <taxon>Pezizomycotina</taxon>
        <taxon>Dothideomycetes</taxon>
        <taxon>Dothideomycetidae</taxon>
        <taxon>Dothideales</taxon>
        <taxon>Zalariaceae</taxon>
        <taxon>Zalaria</taxon>
    </lineage>
</organism>
<evidence type="ECO:0000313" key="2">
    <source>
        <dbReference type="Proteomes" id="UP001320706"/>
    </source>
</evidence>
<gene>
    <name evidence="1" type="ORF">M8818_002863</name>
</gene>
<sequence length="204" mass="22671">MVSIRRTPPVGPQNWAPSAPPVRCSSSSVHRKLLTLHNVPSTTFLLNLYFIHNVIRGVARHAQKRNTILVSYPFESCLTNNGHSHTIAARLLSLGYKPLFRPTDGADRSKRVAANAFGIPPATLSYRIAGQHSRSHAREPEQVLSNAEKTTLSTASQDLYRLDPPYREFKAQRYKYSSVGDMVQYDDRASDCAPVPAGLHLQHG</sequence>
<evidence type="ECO:0000313" key="1">
    <source>
        <dbReference type="EMBL" id="KAK8213561.1"/>
    </source>
</evidence>
<dbReference type="Proteomes" id="UP001320706">
    <property type="component" value="Unassembled WGS sequence"/>
</dbReference>
<comment type="caution">
    <text evidence="1">The sequence shown here is derived from an EMBL/GenBank/DDBJ whole genome shotgun (WGS) entry which is preliminary data.</text>
</comment>
<proteinExistence type="predicted"/>
<name>A0ACC3SHP5_9PEZI</name>
<keyword evidence="2" id="KW-1185">Reference proteome</keyword>